<organism evidence="1 2">
    <name type="scientific">Acetobacter ascendens</name>
    <dbReference type="NCBI Taxonomy" id="481146"/>
    <lineage>
        <taxon>Bacteria</taxon>
        <taxon>Pseudomonadati</taxon>
        <taxon>Pseudomonadota</taxon>
        <taxon>Alphaproteobacteria</taxon>
        <taxon>Acetobacterales</taxon>
        <taxon>Acetobacteraceae</taxon>
        <taxon>Acetobacter</taxon>
    </lineage>
</organism>
<dbReference type="Proteomes" id="UP000175973">
    <property type="component" value="Chromosome"/>
</dbReference>
<name>A0A1D8QWF7_9PROT</name>
<dbReference type="AlphaFoldDB" id="A0A1D8QWF7"/>
<sequence length="127" mass="13575">MALAGEPLCILAGIEHSCATGAQAFAMQLHAQVYKAEAQKAQMQSSRAGNNAVDDGAHDLALHNVLYVRVPQGVPSACSWNHENGIPQIVRLCASLSWHGQMQTPCLAKAHTTLPALLQKAGRSEFF</sequence>
<evidence type="ECO:0000313" key="1">
    <source>
        <dbReference type="EMBL" id="AOW46682.1"/>
    </source>
</evidence>
<accession>A0A1D8QWF7</accession>
<evidence type="ECO:0000313" key="2">
    <source>
        <dbReference type="Proteomes" id="UP000175973"/>
    </source>
</evidence>
<keyword evidence="2" id="KW-1185">Reference proteome</keyword>
<proteinExistence type="predicted"/>
<gene>
    <name evidence="1" type="ORF">A4S02_07750</name>
</gene>
<dbReference type="KEGG" id="aasc:A4S02_07750"/>
<dbReference type="RefSeq" id="WP_070323428.1">
    <property type="nucleotide sequence ID" value="NZ_CP015164.1"/>
</dbReference>
<protein>
    <submittedName>
        <fullName evidence="1">Uncharacterized protein</fullName>
    </submittedName>
</protein>
<reference evidence="2" key="1">
    <citation type="submission" date="2016-04" db="EMBL/GenBank/DDBJ databases">
        <authorList>
            <person name="Jeon C.O."/>
            <person name="Cho G.Y."/>
            <person name="Jeong H.I."/>
            <person name="Kim K.H."/>
        </authorList>
    </citation>
    <scope>NUCLEOTIDE SEQUENCE [LARGE SCALE GENOMIC DNA]</scope>
    <source>
        <strain evidence="2">LMG 1590</strain>
    </source>
</reference>
<dbReference type="EMBL" id="CP015164">
    <property type="protein sequence ID" value="AOW46682.1"/>
    <property type="molecule type" value="Genomic_DNA"/>
</dbReference>